<dbReference type="SUPFAM" id="SSF52091">
    <property type="entry name" value="SpoIIaa-like"/>
    <property type="match status" value="1"/>
</dbReference>
<protein>
    <recommendedName>
        <fullName evidence="2">Anti-sigma factor antagonist</fullName>
    </recommendedName>
</protein>
<feature type="domain" description="STAS" evidence="3">
    <location>
        <begin position="6"/>
        <end position="114"/>
    </location>
</feature>
<reference evidence="4" key="1">
    <citation type="submission" date="2023-06" db="EMBL/GenBank/DDBJ databases">
        <title>Genome sequence of Nocardioides sp. SOB44.</title>
        <authorList>
            <person name="Zhang G."/>
        </authorList>
    </citation>
    <scope>NUCLEOTIDE SEQUENCE</scope>
    <source>
        <strain evidence="4">SOB44</strain>
    </source>
</reference>
<dbReference type="PANTHER" id="PTHR33495">
    <property type="entry name" value="ANTI-SIGMA FACTOR ANTAGONIST TM_1081-RELATED-RELATED"/>
    <property type="match status" value="1"/>
</dbReference>
<proteinExistence type="inferred from homology"/>
<dbReference type="EMBL" id="JAULSC010000020">
    <property type="protein sequence ID" value="MDO3397369.1"/>
    <property type="molecule type" value="Genomic_DNA"/>
</dbReference>
<name>A0ABT8TTU2_9ACTN</name>
<gene>
    <name evidence="4" type="ORF">QWJ41_16710</name>
</gene>
<dbReference type="InterPro" id="IPR002645">
    <property type="entry name" value="STAS_dom"/>
</dbReference>
<accession>A0ABT8TTU2</accession>
<dbReference type="Pfam" id="PF13466">
    <property type="entry name" value="STAS_2"/>
    <property type="match status" value="1"/>
</dbReference>
<dbReference type="CDD" id="cd07043">
    <property type="entry name" value="STAS_anti-anti-sigma_factors"/>
    <property type="match status" value="1"/>
</dbReference>
<evidence type="ECO:0000313" key="4">
    <source>
        <dbReference type="EMBL" id="MDO3397369.1"/>
    </source>
</evidence>
<comment type="similarity">
    <text evidence="1 2">Belongs to the anti-sigma-factor antagonist family.</text>
</comment>
<dbReference type="Proteomes" id="UP001168363">
    <property type="component" value="Unassembled WGS sequence"/>
</dbReference>
<dbReference type="PANTHER" id="PTHR33495:SF2">
    <property type="entry name" value="ANTI-SIGMA FACTOR ANTAGONIST TM_1081-RELATED"/>
    <property type="match status" value="1"/>
</dbReference>
<dbReference type="Gene3D" id="3.30.750.24">
    <property type="entry name" value="STAS domain"/>
    <property type="match status" value="1"/>
</dbReference>
<evidence type="ECO:0000256" key="2">
    <source>
        <dbReference type="RuleBase" id="RU003749"/>
    </source>
</evidence>
<dbReference type="InterPro" id="IPR003658">
    <property type="entry name" value="Anti-sigma_ant"/>
</dbReference>
<evidence type="ECO:0000259" key="3">
    <source>
        <dbReference type="PROSITE" id="PS50801"/>
    </source>
</evidence>
<dbReference type="NCBIfam" id="TIGR00377">
    <property type="entry name" value="ant_ant_sig"/>
    <property type="match status" value="1"/>
</dbReference>
<dbReference type="InterPro" id="IPR058548">
    <property type="entry name" value="MlaB-like_STAS"/>
</dbReference>
<organism evidence="4 5">
    <name type="scientific">Nocardioides cremeus</name>
    <dbReference type="NCBI Taxonomy" id="3058044"/>
    <lineage>
        <taxon>Bacteria</taxon>
        <taxon>Bacillati</taxon>
        <taxon>Actinomycetota</taxon>
        <taxon>Actinomycetes</taxon>
        <taxon>Propionibacteriales</taxon>
        <taxon>Nocardioidaceae</taxon>
        <taxon>Nocardioides</taxon>
    </lineage>
</organism>
<evidence type="ECO:0000313" key="5">
    <source>
        <dbReference type="Proteomes" id="UP001168363"/>
    </source>
</evidence>
<sequence>MPTDLDVRSTSVAPGHVRLLVGGELDLGSAPQLHGALARALPAATQRLDLDLAEVDFVDASGLGTLMWCRQRVLSAGANCQVVAASPAVERLLRLTGTHDLLTGRSPATVGRPA</sequence>
<dbReference type="PROSITE" id="PS50801">
    <property type="entry name" value="STAS"/>
    <property type="match status" value="1"/>
</dbReference>
<keyword evidence="5" id="KW-1185">Reference proteome</keyword>
<comment type="caution">
    <text evidence="4">The sequence shown here is derived from an EMBL/GenBank/DDBJ whole genome shotgun (WGS) entry which is preliminary data.</text>
</comment>
<dbReference type="InterPro" id="IPR036513">
    <property type="entry name" value="STAS_dom_sf"/>
</dbReference>
<evidence type="ECO:0000256" key="1">
    <source>
        <dbReference type="ARBA" id="ARBA00009013"/>
    </source>
</evidence>
<dbReference type="RefSeq" id="WP_302709542.1">
    <property type="nucleotide sequence ID" value="NZ_JAULSC010000020.1"/>
</dbReference>